<dbReference type="PROSITE" id="PS50109">
    <property type="entry name" value="HIS_KIN"/>
    <property type="match status" value="1"/>
</dbReference>
<evidence type="ECO:0000313" key="14">
    <source>
        <dbReference type="Proteomes" id="UP001209681"/>
    </source>
</evidence>
<proteinExistence type="predicted"/>
<evidence type="ECO:0000256" key="1">
    <source>
        <dbReference type="ARBA" id="ARBA00000085"/>
    </source>
</evidence>
<dbReference type="SMART" id="SM00448">
    <property type="entry name" value="REC"/>
    <property type="match status" value="1"/>
</dbReference>
<protein>
    <recommendedName>
        <fullName evidence="2">histidine kinase</fullName>
        <ecNumber evidence="2">2.7.13.3</ecNumber>
    </recommendedName>
</protein>
<evidence type="ECO:0000256" key="8">
    <source>
        <dbReference type="ARBA" id="ARBA00023012"/>
    </source>
</evidence>
<comment type="catalytic activity">
    <reaction evidence="1">
        <text>ATP + protein L-histidine = ADP + protein N-phospho-L-histidine.</text>
        <dbReference type="EC" id="2.7.13.3"/>
    </reaction>
</comment>
<evidence type="ECO:0000256" key="6">
    <source>
        <dbReference type="ARBA" id="ARBA00022777"/>
    </source>
</evidence>
<dbReference type="InterPro" id="IPR036890">
    <property type="entry name" value="HATPase_C_sf"/>
</dbReference>
<reference evidence="13 14" key="1">
    <citation type="submission" date="2022-11" db="EMBL/GenBank/DDBJ databases">
        <title>Desulfobotulus tamanensis H1 sp. nov. - anaerobic, alkaliphilic, sulphate reducing bacterium isolated from terrestrial mud volcano.</title>
        <authorList>
            <person name="Frolova A."/>
            <person name="Merkel A.Y."/>
            <person name="Slobodkin A.I."/>
        </authorList>
    </citation>
    <scope>NUCLEOTIDE SEQUENCE [LARGE SCALE GENOMIC DNA]</scope>
    <source>
        <strain evidence="13 14">H1</strain>
    </source>
</reference>
<sequence>MNPPEDVIVQLIEGLSQAPSLEDFHHLLSSFIRRHTGIEIWLGLHHPPFNGLFRFSDHILPPPFSCLELSTEEMEDYGRDKKPDGYTLIPIHFGKKTIAILACEDSGCPNSASQHSFLQRLAALSGLAIHHLFVRQDLEQRKNELEKKVFELAMLEESGASLAPELDIAAIAKKLLLSVGGYLTATSAALYLKEREHSTIFHLAAETGTSGPAWPRDLSVSYWNSPGGWPRFVRSGDIHDPQLSALAVSMGMEILFPLRDDAELGVLVFFGPMARKLFPEEGALHLAAAMISQSLAPFRNAILYADLKQNNAALEKSLGNLQAEITEKKQTQEKLLAYQGVVAASQDPMALIGSDFCFVLANRACAEAFGTTSQRLEGKNIARVTDPDLFQKKLEKPLIRCLGGETARFRFSWSFPGWGLRHIDVAAYPYKGSVPERHAAIFILRDITQMQELENRLLQSQKMEAIGTLAGGIAHDFNNILAGIMGYAELAIAKLDSPDGARPYIEKALSACNRASELIRQILSFARGESNNKDMRPLCLTEITEDVLKLLRASLPATLEIELYRRESPLPVLGNPTQLHQLIMNLCTNAAHAMPNGGTISVGIRGLVIGPLLASTDPAFQEGTYAELTVKDRGTGIPEAYLCRIFDPFFTTKPQGKGTGMGLSISHGIIGRHGGVIQVETQTGRGSTFRVFLPLLPALDVPGPDRTQLPAPTGGSEHILLVEDEPDLLHLSTTILSGLGYEITGTSCPKEALRIFQKRPQAFDLAILDQIMPHMTGVQLARHLLGARPGLPILLCSGFSEAIAPTMLEFMGIRSYLMKPFTRHQLASAVRSLLD</sequence>
<gene>
    <name evidence="13" type="ORF">OOT00_06175</name>
</gene>
<dbReference type="Proteomes" id="UP001209681">
    <property type="component" value="Unassembled WGS sequence"/>
</dbReference>
<comment type="caution">
    <text evidence="13">The sequence shown here is derived from an EMBL/GenBank/DDBJ whole genome shotgun (WGS) entry which is preliminary data.</text>
</comment>
<evidence type="ECO:0000313" key="13">
    <source>
        <dbReference type="EMBL" id="MCW7753575.1"/>
    </source>
</evidence>
<dbReference type="PROSITE" id="PS50110">
    <property type="entry name" value="RESPONSE_REGULATORY"/>
    <property type="match status" value="1"/>
</dbReference>
<dbReference type="Gene3D" id="1.10.287.130">
    <property type="match status" value="1"/>
</dbReference>
<dbReference type="CDD" id="cd00082">
    <property type="entry name" value="HisKA"/>
    <property type="match status" value="1"/>
</dbReference>
<dbReference type="PANTHER" id="PTHR43065">
    <property type="entry name" value="SENSOR HISTIDINE KINASE"/>
    <property type="match status" value="1"/>
</dbReference>
<evidence type="ECO:0000256" key="5">
    <source>
        <dbReference type="ARBA" id="ARBA00022741"/>
    </source>
</evidence>
<dbReference type="InterPro" id="IPR035965">
    <property type="entry name" value="PAS-like_dom_sf"/>
</dbReference>
<keyword evidence="5" id="KW-0547">Nucleotide-binding</keyword>
<dbReference type="PRINTS" id="PR00344">
    <property type="entry name" value="BCTRLSENSOR"/>
</dbReference>
<keyword evidence="7 13" id="KW-0067">ATP-binding</keyword>
<dbReference type="SUPFAM" id="SSF55785">
    <property type="entry name" value="PYP-like sensor domain (PAS domain)"/>
    <property type="match status" value="1"/>
</dbReference>
<dbReference type="NCBIfam" id="TIGR00229">
    <property type="entry name" value="sensory_box"/>
    <property type="match status" value="1"/>
</dbReference>
<evidence type="ECO:0000256" key="4">
    <source>
        <dbReference type="ARBA" id="ARBA00022679"/>
    </source>
</evidence>
<keyword evidence="6" id="KW-0418">Kinase</keyword>
<dbReference type="InterPro" id="IPR011006">
    <property type="entry name" value="CheY-like_superfamily"/>
</dbReference>
<dbReference type="GO" id="GO:0005524">
    <property type="term" value="F:ATP binding"/>
    <property type="evidence" value="ECO:0007669"/>
    <property type="project" value="UniProtKB-KW"/>
</dbReference>
<dbReference type="EC" id="2.7.13.3" evidence="2"/>
<dbReference type="Pfam" id="PF00072">
    <property type="entry name" value="Response_reg"/>
    <property type="match status" value="1"/>
</dbReference>
<evidence type="ECO:0000259" key="11">
    <source>
        <dbReference type="PROSITE" id="PS50109"/>
    </source>
</evidence>
<evidence type="ECO:0000256" key="3">
    <source>
        <dbReference type="ARBA" id="ARBA00022553"/>
    </source>
</evidence>
<dbReference type="Pfam" id="PF00512">
    <property type="entry name" value="HisKA"/>
    <property type="match status" value="1"/>
</dbReference>
<dbReference type="CDD" id="cd00156">
    <property type="entry name" value="REC"/>
    <property type="match status" value="1"/>
</dbReference>
<organism evidence="13 14">
    <name type="scientific">Desulfobotulus pelophilus</name>
    <dbReference type="NCBI Taxonomy" id="2823377"/>
    <lineage>
        <taxon>Bacteria</taxon>
        <taxon>Pseudomonadati</taxon>
        <taxon>Thermodesulfobacteriota</taxon>
        <taxon>Desulfobacteria</taxon>
        <taxon>Desulfobacterales</taxon>
        <taxon>Desulfobacteraceae</taxon>
        <taxon>Desulfobotulus</taxon>
    </lineage>
</organism>
<name>A0ABT3N7Z4_9BACT</name>
<dbReference type="SMART" id="SM00388">
    <property type="entry name" value="HisKA"/>
    <property type="match status" value="1"/>
</dbReference>
<feature type="domain" description="Response regulatory" evidence="12">
    <location>
        <begin position="718"/>
        <end position="834"/>
    </location>
</feature>
<dbReference type="InterPro" id="IPR000014">
    <property type="entry name" value="PAS"/>
</dbReference>
<keyword evidence="8" id="KW-0902">Two-component regulatory system</keyword>
<dbReference type="InterPro" id="IPR036097">
    <property type="entry name" value="HisK_dim/P_sf"/>
</dbReference>
<evidence type="ECO:0000256" key="7">
    <source>
        <dbReference type="ARBA" id="ARBA00022840"/>
    </source>
</evidence>
<dbReference type="RefSeq" id="WP_265424445.1">
    <property type="nucleotide sequence ID" value="NZ_JAPFPW010000005.1"/>
</dbReference>
<accession>A0ABT3N7Z4</accession>
<dbReference type="EMBL" id="JAPFPW010000005">
    <property type="protein sequence ID" value="MCW7753575.1"/>
    <property type="molecule type" value="Genomic_DNA"/>
</dbReference>
<dbReference type="InterPro" id="IPR003594">
    <property type="entry name" value="HATPase_dom"/>
</dbReference>
<dbReference type="SUPFAM" id="SSF52172">
    <property type="entry name" value="CheY-like"/>
    <property type="match status" value="1"/>
</dbReference>
<dbReference type="SMART" id="SM00387">
    <property type="entry name" value="HATPase_c"/>
    <property type="match status" value="1"/>
</dbReference>
<dbReference type="Gene3D" id="3.40.50.2300">
    <property type="match status" value="1"/>
</dbReference>
<dbReference type="SUPFAM" id="SSF47384">
    <property type="entry name" value="Homodimeric domain of signal transducing histidine kinase"/>
    <property type="match status" value="1"/>
</dbReference>
<feature type="modified residue" description="4-aspartylphosphate" evidence="9">
    <location>
        <position position="769"/>
    </location>
</feature>
<dbReference type="SUPFAM" id="SSF55874">
    <property type="entry name" value="ATPase domain of HSP90 chaperone/DNA topoisomerase II/histidine kinase"/>
    <property type="match status" value="1"/>
</dbReference>
<evidence type="ECO:0000256" key="2">
    <source>
        <dbReference type="ARBA" id="ARBA00012438"/>
    </source>
</evidence>
<dbReference type="InterPro" id="IPR001789">
    <property type="entry name" value="Sig_transdc_resp-reg_receiver"/>
</dbReference>
<dbReference type="InterPro" id="IPR004358">
    <property type="entry name" value="Sig_transdc_His_kin-like_C"/>
</dbReference>
<dbReference type="SMART" id="SM00091">
    <property type="entry name" value="PAS"/>
    <property type="match status" value="1"/>
</dbReference>
<keyword evidence="14" id="KW-1185">Reference proteome</keyword>
<feature type="coiled-coil region" evidence="10">
    <location>
        <begin position="304"/>
        <end position="331"/>
    </location>
</feature>
<keyword evidence="4" id="KW-0808">Transferase</keyword>
<dbReference type="PANTHER" id="PTHR43065:SF46">
    <property type="entry name" value="C4-DICARBOXYLATE TRANSPORT SENSOR PROTEIN DCTB"/>
    <property type="match status" value="1"/>
</dbReference>
<dbReference type="Gene3D" id="3.30.565.10">
    <property type="entry name" value="Histidine kinase-like ATPase, C-terminal domain"/>
    <property type="match status" value="1"/>
</dbReference>
<dbReference type="Gene3D" id="3.30.450.20">
    <property type="entry name" value="PAS domain"/>
    <property type="match status" value="1"/>
</dbReference>
<evidence type="ECO:0000256" key="9">
    <source>
        <dbReference type="PROSITE-ProRule" id="PRU00169"/>
    </source>
</evidence>
<dbReference type="Pfam" id="PF02518">
    <property type="entry name" value="HATPase_c"/>
    <property type="match status" value="1"/>
</dbReference>
<dbReference type="Pfam" id="PF08448">
    <property type="entry name" value="PAS_4"/>
    <property type="match status" value="1"/>
</dbReference>
<dbReference type="InterPro" id="IPR005467">
    <property type="entry name" value="His_kinase_dom"/>
</dbReference>
<evidence type="ECO:0000259" key="12">
    <source>
        <dbReference type="PROSITE" id="PS50110"/>
    </source>
</evidence>
<feature type="domain" description="Histidine kinase" evidence="11">
    <location>
        <begin position="472"/>
        <end position="697"/>
    </location>
</feature>
<dbReference type="InterPro" id="IPR013656">
    <property type="entry name" value="PAS_4"/>
</dbReference>
<evidence type="ECO:0000256" key="10">
    <source>
        <dbReference type="SAM" id="Coils"/>
    </source>
</evidence>
<keyword evidence="3 9" id="KW-0597">Phosphoprotein</keyword>
<keyword evidence="10" id="KW-0175">Coiled coil</keyword>
<dbReference type="InterPro" id="IPR003661">
    <property type="entry name" value="HisK_dim/P_dom"/>
</dbReference>